<evidence type="ECO:0000313" key="1">
    <source>
        <dbReference type="EMBL" id="VAW75474.1"/>
    </source>
</evidence>
<name>A0A3B0Z2E2_9ZZZZ</name>
<dbReference type="EMBL" id="UOFL01000083">
    <property type="protein sequence ID" value="VAW75474.1"/>
    <property type="molecule type" value="Genomic_DNA"/>
</dbReference>
<reference evidence="1" key="1">
    <citation type="submission" date="2018-06" db="EMBL/GenBank/DDBJ databases">
        <authorList>
            <person name="Zhirakovskaya E."/>
        </authorList>
    </citation>
    <scope>NUCLEOTIDE SEQUENCE</scope>
</reference>
<proteinExistence type="predicted"/>
<protein>
    <submittedName>
        <fullName evidence="1">Uncharacterized protein</fullName>
    </submittedName>
</protein>
<organism evidence="1">
    <name type="scientific">hydrothermal vent metagenome</name>
    <dbReference type="NCBI Taxonomy" id="652676"/>
    <lineage>
        <taxon>unclassified sequences</taxon>
        <taxon>metagenomes</taxon>
        <taxon>ecological metagenomes</taxon>
    </lineage>
</organism>
<sequence>MSESLTDHFVLSDARKAIISNALDCASELFSKQGLTFALVTDENKVQVVREQFQELLFDKKEFLAAGAALMQISTFFNLPVYAKEAKNVSDALFQFADECYYADGRFEEARRLFMLAAGLQHDNRKVLEAMVEACLQQVEIDNVGLKSDQDSSEKIVDDCQASQRDNFSHPLLKVALPYAQLLSQLDAGYSRIDYVKHLIDKQSGHSKS</sequence>
<gene>
    <name evidence="1" type="ORF">MNBD_GAMMA12-909</name>
</gene>
<dbReference type="AlphaFoldDB" id="A0A3B0Z2E2"/>
<accession>A0A3B0Z2E2</accession>